<dbReference type="AlphaFoldDB" id="A0A3D8SGC3"/>
<evidence type="ECO:0000259" key="5">
    <source>
        <dbReference type="SMART" id="SM00906"/>
    </source>
</evidence>
<proteinExistence type="predicted"/>
<dbReference type="Pfam" id="PF04082">
    <property type="entry name" value="Fungal_trans"/>
    <property type="match status" value="1"/>
</dbReference>
<feature type="region of interest" description="Disordered" evidence="4">
    <location>
        <begin position="717"/>
        <end position="799"/>
    </location>
</feature>
<keyword evidence="7" id="KW-1185">Reference proteome</keyword>
<protein>
    <recommendedName>
        <fullName evidence="5">Xylanolytic transcriptional activator regulatory domain-containing protein</fullName>
    </recommendedName>
</protein>
<feature type="compositionally biased region" description="Low complexity" evidence="4">
    <location>
        <begin position="123"/>
        <end position="132"/>
    </location>
</feature>
<dbReference type="SMART" id="SM00906">
    <property type="entry name" value="Fungal_trans"/>
    <property type="match status" value="1"/>
</dbReference>
<reference evidence="6 7" key="1">
    <citation type="journal article" date="2018" name="IMA Fungus">
        <title>IMA Genome-F 9: Draft genome sequence of Annulohypoxylon stygium, Aspergillus mulundensis, Berkeleyomyces basicola (syn. Thielaviopsis basicola), Ceratocystis smalleyi, two Cercospora beticola strains, Coleophoma cylindrospora, Fusarium fracticaudum, Phialophora cf. hyalina, and Morchella septimelata.</title>
        <authorList>
            <person name="Wingfield B.D."/>
            <person name="Bills G.F."/>
            <person name="Dong Y."/>
            <person name="Huang W."/>
            <person name="Nel W.J."/>
            <person name="Swalarsk-Parry B.S."/>
            <person name="Vaghefi N."/>
            <person name="Wilken P.M."/>
            <person name="An Z."/>
            <person name="de Beer Z.W."/>
            <person name="De Vos L."/>
            <person name="Chen L."/>
            <person name="Duong T.A."/>
            <person name="Gao Y."/>
            <person name="Hammerbacher A."/>
            <person name="Kikkert J.R."/>
            <person name="Li Y."/>
            <person name="Li H."/>
            <person name="Li K."/>
            <person name="Li Q."/>
            <person name="Liu X."/>
            <person name="Ma X."/>
            <person name="Naidoo K."/>
            <person name="Pethybridge S.J."/>
            <person name="Sun J."/>
            <person name="Steenkamp E.T."/>
            <person name="van der Nest M.A."/>
            <person name="van Wyk S."/>
            <person name="Wingfield M.J."/>
            <person name="Xiong C."/>
            <person name="Yue Q."/>
            <person name="Zhang X."/>
        </authorList>
    </citation>
    <scope>NUCLEOTIDE SEQUENCE [LARGE SCALE GENOMIC DNA]</scope>
    <source>
        <strain evidence="6 7">BP5796</strain>
    </source>
</reference>
<dbReference type="PANTHER" id="PTHR31001:SF50">
    <property type="entry name" value="ZN(II)2CYS6 TRANSCRIPTION FACTOR (EUROFUNG)"/>
    <property type="match status" value="1"/>
</dbReference>
<evidence type="ECO:0000256" key="3">
    <source>
        <dbReference type="ARBA" id="ARBA00023242"/>
    </source>
</evidence>
<dbReference type="PANTHER" id="PTHR31001">
    <property type="entry name" value="UNCHARACTERIZED TRANSCRIPTIONAL REGULATORY PROTEIN"/>
    <property type="match status" value="1"/>
</dbReference>
<dbReference type="GO" id="GO:0005634">
    <property type="term" value="C:nucleus"/>
    <property type="evidence" value="ECO:0007669"/>
    <property type="project" value="UniProtKB-SubCell"/>
</dbReference>
<evidence type="ECO:0000256" key="4">
    <source>
        <dbReference type="SAM" id="MobiDB-lite"/>
    </source>
</evidence>
<dbReference type="GO" id="GO:0003677">
    <property type="term" value="F:DNA binding"/>
    <property type="evidence" value="ECO:0007669"/>
    <property type="project" value="InterPro"/>
</dbReference>
<name>A0A3D8SGC3_9HELO</name>
<keyword evidence="3" id="KW-0539">Nucleus</keyword>
<dbReference type="GO" id="GO:0006351">
    <property type="term" value="P:DNA-templated transcription"/>
    <property type="evidence" value="ECO:0007669"/>
    <property type="project" value="InterPro"/>
</dbReference>
<feature type="region of interest" description="Disordered" evidence="4">
    <location>
        <begin position="123"/>
        <end position="166"/>
    </location>
</feature>
<dbReference type="EMBL" id="PDLN01000005">
    <property type="protein sequence ID" value="RDW85380.1"/>
    <property type="molecule type" value="Genomic_DNA"/>
</dbReference>
<feature type="compositionally biased region" description="Polar residues" evidence="4">
    <location>
        <begin position="736"/>
        <end position="757"/>
    </location>
</feature>
<dbReference type="CDD" id="cd12148">
    <property type="entry name" value="fungal_TF_MHR"/>
    <property type="match status" value="1"/>
</dbReference>
<accession>A0A3D8SGC3</accession>
<keyword evidence="2" id="KW-0479">Metal-binding</keyword>
<dbReference type="OrthoDB" id="3989227at2759"/>
<organism evidence="6 7">
    <name type="scientific">Coleophoma crateriformis</name>
    <dbReference type="NCBI Taxonomy" id="565419"/>
    <lineage>
        <taxon>Eukaryota</taxon>
        <taxon>Fungi</taxon>
        <taxon>Dikarya</taxon>
        <taxon>Ascomycota</taxon>
        <taxon>Pezizomycotina</taxon>
        <taxon>Leotiomycetes</taxon>
        <taxon>Helotiales</taxon>
        <taxon>Dermateaceae</taxon>
        <taxon>Coleophoma</taxon>
    </lineage>
</organism>
<dbReference type="InterPro" id="IPR050613">
    <property type="entry name" value="Sec_Metabolite_Reg"/>
</dbReference>
<evidence type="ECO:0000256" key="2">
    <source>
        <dbReference type="ARBA" id="ARBA00022723"/>
    </source>
</evidence>
<evidence type="ECO:0000256" key="1">
    <source>
        <dbReference type="ARBA" id="ARBA00004123"/>
    </source>
</evidence>
<evidence type="ECO:0000313" key="6">
    <source>
        <dbReference type="EMBL" id="RDW85380.1"/>
    </source>
</evidence>
<feature type="compositionally biased region" description="Polar residues" evidence="4">
    <location>
        <begin position="769"/>
        <end position="799"/>
    </location>
</feature>
<gene>
    <name evidence="6" type="ORF">BP5796_03705</name>
</gene>
<comment type="subcellular location">
    <subcellularLocation>
        <location evidence="1">Nucleus</location>
    </subcellularLocation>
</comment>
<feature type="region of interest" description="Disordered" evidence="4">
    <location>
        <begin position="196"/>
        <end position="225"/>
    </location>
</feature>
<dbReference type="Proteomes" id="UP000256328">
    <property type="component" value="Unassembled WGS sequence"/>
</dbReference>
<dbReference type="GO" id="GO:0008270">
    <property type="term" value="F:zinc ion binding"/>
    <property type="evidence" value="ECO:0007669"/>
    <property type="project" value="InterPro"/>
</dbReference>
<comment type="caution">
    <text evidence="6">The sequence shown here is derived from an EMBL/GenBank/DDBJ whole genome shotgun (WGS) entry which is preliminary data.</text>
</comment>
<dbReference type="InterPro" id="IPR007219">
    <property type="entry name" value="XnlR_reg_dom"/>
</dbReference>
<sequence length="875" mass="98281">MAQHHRLRVALALDFAPQWSCDPRFHHVATAARKNVLDAPRAGPGDIEGQAAQLHRVPYPQACVFPSTDRPPRWARRLDRAATSDVAVHTPDQVLERLRTLEGLVKDLSGQLEQANALAAGSAMGSSSGVNSPEASEALTGSSHDGDADRPRLAASLKPTTTTASSLQKPFGRLVLHDANRSRYVSSGFWSQVNDELDGLGSDSSEAEEEETSSGKSPSTQELHRAPSERYGFMFPRALNASAPEPRDLHPLPSQIPFLLDVYAENVNSIIQVVHMPTVTKMVRDLRNRDAASLTPANEALLFSIYYAAIASMEEDDIMTNFGLTKMELNLRYRVGLEQALAKADFLNVPDLVLVQAFTIFLSLVRRHDSPRFVWMMVGLVIRMGQALGLHRDGSHFEHLTPYEIEMRRRAWWVLCMLDVRASEDQGTEYTISLRGFDTKLPLNINEADIDPTTTQMPTAREGITDMTFAIVSSQIGEVAKKMMVQGSKEDAPSMEEQSRLLNEMYHKLEQGYLQYEPDTSNIMYWVSITITRLMMAKMTLLIYLPVLFSTPSEHFSDTNKTKLLVAAIENAEYNHALNAEQRCRHWRWVYQTYTHWHAVVYILIEICRRPWSPIVERAWVALHSPWLIPTQSHMNKDLRVWVPLRRLMAKARRYRDAELERLSMDPTAANQLEIEDRKFPVPASPGPFSAGSDAVGLFRERWRQLLVVPEEAGRHIRIPTKSEPDVSPPAHLTYTGRSGTSTIPTYDASGPSTTSDPAYFGDNERQPDNNQPSTNIPDSQTTETTSMPTDFTMGETSEGSYNGVSAVVPTWSMDPGFDSWLWTDTDPSVDVFANLDVEATDVNMDLDGEVDWYNWVESTKGTEWDPSLNYNQRA</sequence>
<evidence type="ECO:0000313" key="7">
    <source>
        <dbReference type="Proteomes" id="UP000256328"/>
    </source>
</evidence>
<feature type="domain" description="Xylanolytic transcriptional activator regulatory" evidence="5">
    <location>
        <begin position="374"/>
        <end position="448"/>
    </location>
</feature>